<evidence type="ECO:0000256" key="7">
    <source>
        <dbReference type="SAM" id="MobiDB-lite"/>
    </source>
</evidence>
<dbReference type="OrthoDB" id="342281at2759"/>
<dbReference type="PANTHER" id="PTHR12911">
    <property type="entry name" value="SAD1/UNC-84-LIKE PROTEIN-RELATED"/>
    <property type="match status" value="1"/>
</dbReference>
<dbReference type="AlphaFoldDB" id="A0A8J2PKL0"/>
<feature type="region of interest" description="Disordered" evidence="7">
    <location>
        <begin position="1"/>
        <end position="50"/>
    </location>
</feature>
<dbReference type="GO" id="GO:0034993">
    <property type="term" value="C:meiotic nuclear membrane microtubule tethering complex"/>
    <property type="evidence" value="ECO:0007669"/>
    <property type="project" value="TreeGrafter"/>
</dbReference>
<dbReference type="PANTHER" id="PTHR12911:SF8">
    <property type="entry name" value="KLAROID PROTEIN-RELATED"/>
    <property type="match status" value="1"/>
</dbReference>
<reference evidence="9" key="1">
    <citation type="submission" date="2021-06" db="EMBL/GenBank/DDBJ databases">
        <authorList>
            <person name="Hodson N. C."/>
            <person name="Mongue J. A."/>
            <person name="Jaron S. K."/>
        </authorList>
    </citation>
    <scope>NUCLEOTIDE SEQUENCE</scope>
</reference>
<protein>
    <recommendedName>
        <fullName evidence="8">SUN domain-containing protein</fullName>
    </recommendedName>
</protein>
<dbReference type="EMBL" id="CAJVCH010570173">
    <property type="protein sequence ID" value="CAG7834253.1"/>
    <property type="molecule type" value="Genomic_DNA"/>
</dbReference>
<keyword evidence="3" id="KW-1133">Transmembrane helix</keyword>
<feature type="domain" description="SUN" evidence="8">
    <location>
        <begin position="578"/>
        <end position="740"/>
    </location>
</feature>
<dbReference type="Pfam" id="PF07738">
    <property type="entry name" value="Sad1_UNC"/>
    <property type="match status" value="1"/>
</dbReference>
<comment type="subcellular location">
    <subcellularLocation>
        <location evidence="1">Membrane</location>
    </subcellularLocation>
</comment>
<keyword evidence="2" id="KW-0812">Transmembrane</keyword>
<evidence type="ECO:0000313" key="10">
    <source>
        <dbReference type="Proteomes" id="UP000708208"/>
    </source>
</evidence>
<organism evidence="9 10">
    <name type="scientific">Allacma fusca</name>
    <dbReference type="NCBI Taxonomy" id="39272"/>
    <lineage>
        <taxon>Eukaryota</taxon>
        <taxon>Metazoa</taxon>
        <taxon>Ecdysozoa</taxon>
        <taxon>Arthropoda</taxon>
        <taxon>Hexapoda</taxon>
        <taxon>Collembola</taxon>
        <taxon>Symphypleona</taxon>
        <taxon>Sminthuridae</taxon>
        <taxon>Allacma</taxon>
    </lineage>
</organism>
<evidence type="ECO:0000256" key="5">
    <source>
        <dbReference type="ARBA" id="ARBA00023136"/>
    </source>
</evidence>
<keyword evidence="5" id="KW-0472">Membrane</keyword>
<evidence type="ECO:0000256" key="1">
    <source>
        <dbReference type="ARBA" id="ARBA00004370"/>
    </source>
</evidence>
<dbReference type="InterPro" id="IPR012919">
    <property type="entry name" value="SUN_dom"/>
</dbReference>
<keyword evidence="10" id="KW-1185">Reference proteome</keyword>
<evidence type="ECO:0000256" key="3">
    <source>
        <dbReference type="ARBA" id="ARBA00022989"/>
    </source>
</evidence>
<evidence type="ECO:0000313" key="9">
    <source>
        <dbReference type="EMBL" id="CAG7834253.1"/>
    </source>
</evidence>
<accession>A0A8J2PKL0</accession>
<name>A0A8J2PKL0_9HEXA</name>
<dbReference type="FunFam" id="2.60.120.260:FF:000009">
    <property type="entry name" value="SUN domain-containing protein 1 isoform X1"/>
    <property type="match status" value="1"/>
</dbReference>
<feature type="coiled-coil region" evidence="6">
    <location>
        <begin position="418"/>
        <end position="448"/>
    </location>
</feature>
<evidence type="ECO:0000256" key="2">
    <source>
        <dbReference type="ARBA" id="ARBA00022692"/>
    </source>
</evidence>
<proteinExistence type="predicted"/>
<dbReference type="GO" id="GO:0043495">
    <property type="term" value="F:protein-membrane adaptor activity"/>
    <property type="evidence" value="ECO:0007669"/>
    <property type="project" value="TreeGrafter"/>
</dbReference>
<dbReference type="InterPro" id="IPR045119">
    <property type="entry name" value="SUN1-5"/>
</dbReference>
<sequence>MSGNSGRLLRSNCRSHGSGCSCPVQELPSTPRRSRSMSKTPSRASSVAPELTFHPLETSTSPLNINGSVASSLYSSNNHSSESLYRTGSHFEETSIQQIRRNYINEEISARSRYEDDNRSSRSLRFDEDDRLSHVKLRLNGLGSERGSSPGSLRDYNTRSGQERSRGVQRMVKVFSIEEEEAEEIDNNTNLCDDNDSSSTLQVDELNGSMAFSLNSSFSSTIGHETSRVSTSSTKVTTTKTATKTIQNGHHVSEENRRLISILRSSDADSSGIYGGYNNNFVSRIKESCRNYDFSSRTTSVVTYIQNTLLYVPRLIYWSLVNMFVCEKWLLHQSVTSSSSNSSLLKRLLLLGLLLLLSGFLYGSSGLIATLFDRSVKVPVVPSFPESGPPPSLPPSLPPEVLPVIPKCCEVPQPIIEIDKLLERLTKLEKSQQQYQQLTQENYSQQLKLISENLKIKLQEEIQKIEPTKVIVEKQTVIERVTDPPPEPEPLDLDKLSNSLLPLILPLVMDKVKGQVDILKSEIECPDKNVVETSGSILPAYISGGLDLDAIEKLIRAAISKYDADKTGLPDLALEPAGGSILSTRCTKSSQSKNSVLTLWGWRVWSFSNSPRSIIQPGVVPGECWVVEGATAEVVIQLISPAVITGFTLEHIPKSISPYGKIDTAPRKFQVMGLMSENDLDTLWDYGSFEYLDNNEPIQYFAVQNKSEIAYPIVELRVLSNHGSVKSTCIYRFRVHGGRIDFKH</sequence>
<evidence type="ECO:0000256" key="4">
    <source>
        <dbReference type="ARBA" id="ARBA00023054"/>
    </source>
</evidence>
<feature type="region of interest" description="Disordered" evidence="7">
    <location>
        <begin position="139"/>
        <end position="167"/>
    </location>
</feature>
<gene>
    <name evidence="9" type="ORF">AFUS01_LOCUS43777</name>
</gene>
<keyword evidence="4 6" id="KW-0175">Coiled coil</keyword>
<evidence type="ECO:0000259" key="8">
    <source>
        <dbReference type="PROSITE" id="PS51469"/>
    </source>
</evidence>
<dbReference type="PROSITE" id="PS51469">
    <property type="entry name" value="SUN"/>
    <property type="match status" value="1"/>
</dbReference>
<comment type="caution">
    <text evidence="9">The sequence shown here is derived from an EMBL/GenBank/DDBJ whole genome shotgun (WGS) entry which is preliminary data.</text>
</comment>
<evidence type="ECO:0000256" key="6">
    <source>
        <dbReference type="SAM" id="Coils"/>
    </source>
</evidence>
<dbReference type="Proteomes" id="UP000708208">
    <property type="component" value="Unassembled WGS sequence"/>
</dbReference>